<dbReference type="RefSeq" id="WP_107219762.1">
    <property type="nucleotide sequence ID" value="NZ_CP028339.1"/>
</dbReference>
<dbReference type="Pfam" id="PF04754">
    <property type="entry name" value="Transposase_31"/>
    <property type="match status" value="1"/>
</dbReference>
<evidence type="ECO:0000313" key="3">
    <source>
        <dbReference type="EMBL" id="AVR87334.1"/>
    </source>
</evidence>
<dbReference type="KEGG" id="tak:Tharo_0384"/>
<protein>
    <submittedName>
        <fullName evidence="3">Putative transposase</fullName>
    </submittedName>
</protein>
<organism evidence="3 4">
    <name type="scientific">Thauera aromatica K172</name>
    <dbReference type="NCBI Taxonomy" id="44139"/>
    <lineage>
        <taxon>Bacteria</taxon>
        <taxon>Pseudomonadati</taxon>
        <taxon>Pseudomonadota</taxon>
        <taxon>Betaproteobacteria</taxon>
        <taxon>Rhodocyclales</taxon>
        <taxon>Zoogloeaceae</taxon>
        <taxon>Thauera</taxon>
    </lineage>
</organism>
<accession>A0A2R4BJG4</accession>
<proteinExistence type="predicted"/>
<keyword evidence="4" id="KW-1185">Reference proteome</keyword>
<dbReference type="PANTHER" id="PTHR34611">
    <property type="match status" value="1"/>
</dbReference>
<dbReference type="EMBL" id="CP028339">
    <property type="protein sequence ID" value="AVR87334.1"/>
    <property type="molecule type" value="Genomic_DNA"/>
</dbReference>
<sequence>MPARDHDSGYKLLFSDPLMVRDLVRGFVDDPWLQRLDFSTLEPVKGHYVSEDMRQRADDVVWRVKSGEGWVYLYLLIEFQHAIDRFMALRMLVYVGLLYQDLIRQKQLAPGGQLPPVLPIVLYNGERRWRAPTTLAALLPPLPAFLKPLQPQMRYVLIDEGAYPDETLRGLPQNLAAAIFQAERLQTPAAIQDFVARLEAETRAPAFARVRRIVAIWLRAVLRHNRTYAIDLPELDDLQELNTMLSQRIEKWAKDYLAAGEQKGRMEGRVEGLQQGVLRGETRVLRGEARVLARILTRRFGELPGWAEAHLSAATEAQLEAWSDAVLDARSLAEVFAEPRGRPGGSPPPASH</sequence>
<evidence type="ECO:0000259" key="1">
    <source>
        <dbReference type="Pfam" id="PF04754"/>
    </source>
</evidence>
<dbReference type="InterPro" id="IPR025587">
    <property type="entry name" value="DUF4351"/>
</dbReference>
<dbReference type="InterPro" id="IPR051699">
    <property type="entry name" value="Rpn/YhgA-like_nuclease"/>
</dbReference>
<evidence type="ECO:0000313" key="4">
    <source>
        <dbReference type="Proteomes" id="UP000241885"/>
    </source>
</evidence>
<dbReference type="Proteomes" id="UP000241885">
    <property type="component" value="Chromosome"/>
</dbReference>
<evidence type="ECO:0000259" key="2">
    <source>
        <dbReference type="Pfam" id="PF14261"/>
    </source>
</evidence>
<dbReference type="OrthoDB" id="932587at2"/>
<gene>
    <name evidence="3" type="ORF">Tharo_0384</name>
</gene>
<dbReference type="PANTHER" id="PTHR34611:SF2">
    <property type="entry name" value="INACTIVE RECOMBINATION-PROMOTING NUCLEASE-LIKE PROTEIN RPNE-RELATED"/>
    <property type="match status" value="1"/>
</dbReference>
<dbReference type="InterPro" id="IPR006842">
    <property type="entry name" value="Transposase_31"/>
</dbReference>
<reference evidence="3 4" key="1">
    <citation type="submission" date="2018-03" db="EMBL/GenBank/DDBJ databases">
        <title>Complete genome sequence of Thauera aromatica, a model organism for studying aromatic compound degradation under denitrifying conditions.</title>
        <authorList>
            <person name="Lo H.-Y."/>
            <person name="Goris T."/>
            <person name="Boll M."/>
            <person name="Mueller J.A."/>
        </authorList>
    </citation>
    <scope>NUCLEOTIDE SEQUENCE [LARGE SCALE GENOMIC DNA]</scope>
    <source>
        <strain evidence="3 4">K172</strain>
    </source>
</reference>
<dbReference type="AlphaFoldDB" id="A0A2R4BJG4"/>
<feature type="domain" description="Transposase (putative) YhgA-like" evidence="1">
    <location>
        <begin position="5"/>
        <end position="173"/>
    </location>
</feature>
<feature type="domain" description="DUF4351" evidence="2">
    <location>
        <begin position="286"/>
        <end position="334"/>
    </location>
</feature>
<dbReference type="Pfam" id="PF14261">
    <property type="entry name" value="DUF4351"/>
    <property type="match status" value="1"/>
</dbReference>
<name>A0A2R4BJG4_THAAR</name>